<name>A0A6A4LX72_9ERIC</name>
<dbReference type="SMART" id="SM00185">
    <property type="entry name" value="ARM"/>
    <property type="match status" value="3"/>
</dbReference>
<dbReference type="SUPFAM" id="SSF48371">
    <property type="entry name" value="ARM repeat"/>
    <property type="match status" value="1"/>
</dbReference>
<keyword evidence="4" id="KW-1185">Reference proteome</keyword>
<dbReference type="InterPro" id="IPR011989">
    <property type="entry name" value="ARM-like"/>
</dbReference>
<evidence type="ECO:0000256" key="2">
    <source>
        <dbReference type="PROSITE-ProRule" id="PRU00259"/>
    </source>
</evidence>
<accession>A0A6A4LX72</accession>
<dbReference type="OrthoDB" id="7537227at2759"/>
<sequence>MRGNLVTAGALWNLSFDDERNPEAIAAAGGVEALVSLAQSCSKGSRVLKENAAGALWGLAISEENSIAIGQCGGVAPLIALVHSAAQSVHETAAGALWNLAFNPGNALRIVEEGGVPALVHVCIGNGIHNLFLLDIKLVTELCGLINVHTMYRMDEFALIGTSSESTPRSSSIEMAKGKALKSIKSFLRSFFDPQTFAAAAASSSLAPLWQVAESSYIQEAGHLRCSETVIARFVAMLRNPSSTIKACAIFALVQFTALGSRHAPHHVVLLRDAGAPWVLRVAAAAATAPLDAKVFARIVLRNLE</sequence>
<dbReference type="Gene3D" id="1.25.10.10">
    <property type="entry name" value="Leucine-rich Repeat Variant"/>
    <property type="match status" value="1"/>
</dbReference>
<feature type="repeat" description="ARM" evidence="2">
    <location>
        <begin position="29"/>
        <end position="74"/>
    </location>
</feature>
<dbReference type="AlphaFoldDB" id="A0A6A4LX72"/>
<evidence type="ECO:0000256" key="1">
    <source>
        <dbReference type="ARBA" id="ARBA00022737"/>
    </source>
</evidence>
<dbReference type="Pfam" id="PF00514">
    <property type="entry name" value="Arm"/>
    <property type="match status" value="1"/>
</dbReference>
<feature type="repeat" description="ARM" evidence="2">
    <location>
        <begin position="73"/>
        <end position="115"/>
    </location>
</feature>
<dbReference type="PROSITE" id="PS50176">
    <property type="entry name" value="ARM_REPEAT"/>
    <property type="match status" value="2"/>
</dbReference>
<dbReference type="InterPro" id="IPR016024">
    <property type="entry name" value="ARM-type_fold"/>
</dbReference>
<dbReference type="Proteomes" id="UP000428333">
    <property type="component" value="Linkage Group LG05"/>
</dbReference>
<feature type="non-terminal residue" evidence="3">
    <location>
        <position position="1"/>
    </location>
</feature>
<evidence type="ECO:0000313" key="4">
    <source>
        <dbReference type="Proteomes" id="UP000428333"/>
    </source>
</evidence>
<dbReference type="EMBL" id="QEFC01001148">
    <property type="protein sequence ID" value="KAE9459969.1"/>
    <property type="molecule type" value="Genomic_DNA"/>
</dbReference>
<proteinExistence type="predicted"/>
<dbReference type="InterPro" id="IPR000225">
    <property type="entry name" value="Armadillo"/>
</dbReference>
<dbReference type="PANTHER" id="PTHR46976:SF1">
    <property type="entry name" value="PROTEIN ARABIDILLO 1"/>
    <property type="match status" value="1"/>
</dbReference>
<evidence type="ECO:0008006" key="5">
    <source>
        <dbReference type="Google" id="ProtNLM"/>
    </source>
</evidence>
<gene>
    <name evidence="3" type="ORF">C3L33_08112</name>
</gene>
<keyword evidence="1" id="KW-0677">Repeat</keyword>
<comment type="caution">
    <text evidence="3">The sequence shown here is derived from an EMBL/GenBank/DDBJ whole genome shotgun (WGS) entry which is preliminary data.</text>
</comment>
<dbReference type="PANTHER" id="PTHR46976">
    <property type="entry name" value="PROTEIN ARABIDILLO 1"/>
    <property type="match status" value="1"/>
</dbReference>
<evidence type="ECO:0000313" key="3">
    <source>
        <dbReference type="EMBL" id="KAE9459969.1"/>
    </source>
</evidence>
<organism evidence="3 4">
    <name type="scientific">Rhododendron williamsianum</name>
    <dbReference type="NCBI Taxonomy" id="262921"/>
    <lineage>
        <taxon>Eukaryota</taxon>
        <taxon>Viridiplantae</taxon>
        <taxon>Streptophyta</taxon>
        <taxon>Embryophyta</taxon>
        <taxon>Tracheophyta</taxon>
        <taxon>Spermatophyta</taxon>
        <taxon>Magnoliopsida</taxon>
        <taxon>eudicotyledons</taxon>
        <taxon>Gunneridae</taxon>
        <taxon>Pentapetalae</taxon>
        <taxon>asterids</taxon>
        <taxon>Ericales</taxon>
        <taxon>Ericaceae</taxon>
        <taxon>Ericoideae</taxon>
        <taxon>Rhodoreae</taxon>
        <taxon>Rhododendron</taxon>
    </lineage>
</organism>
<reference evidence="3 4" key="1">
    <citation type="journal article" date="2019" name="Genome Biol. Evol.">
        <title>The Rhododendron genome and chromosomal organization provide insight into shared whole-genome duplications across the heath family (Ericaceae).</title>
        <authorList>
            <person name="Soza V.L."/>
            <person name="Lindsley D."/>
            <person name="Waalkes A."/>
            <person name="Ramage E."/>
            <person name="Patwardhan R.P."/>
            <person name="Burton J.N."/>
            <person name="Adey A."/>
            <person name="Kumar A."/>
            <person name="Qiu R."/>
            <person name="Shendure J."/>
            <person name="Hall B."/>
        </authorList>
    </citation>
    <scope>NUCLEOTIDE SEQUENCE [LARGE SCALE GENOMIC DNA]</scope>
    <source>
        <strain evidence="3">RSF 1966-606</strain>
    </source>
</reference>
<protein>
    <recommendedName>
        <fullName evidence="5">Protein ARABIDILLO 1</fullName>
    </recommendedName>
</protein>